<evidence type="ECO:0000313" key="3">
    <source>
        <dbReference type="EMBL" id="MCU7695591.1"/>
    </source>
</evidence>
<dbReference type="AlphaFoldDB" id="A0AAE3LP31"/>
<feature type="domain" description="Transposase IS110-like N-terminal" evidence="1">
    <location>
        <begin position="21"/>
        <end position="164"/>
    </location>
</feature>
<dbReference type="Proteomes" id="UP001209317">
    <property type="component" value="Unassembled WGS sequence"/>
</dbReference>
<reference evidence="3" key="1">
    <citation type="submission" date="2022-10" db="EMBL/GenBank/DDBJ databases">
        <authorList>
            <person name="Kim H.S."/>
            <person name="Kim J.-S."/>
            <person name="Suh M.K."/>
            <person name="Eom M.K."/>
            <person name="Lee J.-S."/>
        </authorList>
    </citation>
    <scope>NUCLEOTIDE SEQUENCE</scope>
    <source>
        <strain evidence="3">LIP-5</strain>
    </source>
</reference>
<gene>
    <name evidence="3" type="ORF">OD355_13780</name>
</gene>
<dbReference type="InterPro" id="IPR003346">
    <property type="entry name" value="Transposase_20"/>
</dbReference>
<dbReference type="GO" id="GO:0006313">
    <property type="term" value="P:DNA transposition"/>
    <property type="evidence" value="ECO:0007669"/>
    <property type="project" value="InterPro"/>
</dbReference>
<evidence type="ECO:0000259" key="2">
    <source>
        <dbReference type="Pfam" id="PF02371"/>
    </source>
</evidence>
<dbReference type="RefSeq" id="WP_263039076.1">
    <property type="nucleotide sequence ID" value="NZ_JAOTPL010000047.1"/>
</dbReference>
<dbReference type="EMBL" id="JAOTPL010000047">
    <property type="protein sequence ID" value="MCU7695591.1"/>
    <property type="molecule type" value="Genomic_DNA"/>
</dbReference>
<feature type="domain" description="Transposase IS116/IS110/IS902 C-terminal" evidence="2">
    <location>
        <begin position="264"/>
        <end position="340"/>
    </location>
</feature>
<sequence length="341" mass="37850">METKTQTNSVVEFDQIISRGCGLDVHEKTVVATIKGEGIAGETRTFDTFTSSLKTLCGWLKSHDVTHVAMESTGVYWKPVFNILADEFKVILVNARHLKNVPGRKTDKADSQWICKLLLAGLLKASFVPEEKIRQLRDVNRYATKLTQDMASEKNRLQKILEDANIKLSSVVNDVTGVVATKLIAGLMAGRRDLEALIAESYHKNLKASAAQLFEAINGRLTDHHRFMLNQINEHIEYLQGKLCDLEAEMDRLLCCEDDQQSVELLKTIPGVNKVAAIKIIAEIGTEPAESFESSKRLAKWAGICPGNNESGGKKMSGRTPHGNKYLRSILTQVAWAATRT</sequence>
<accession>A0AAE3LP31</accession>
<dbReference type="Pfam" id="PF01548">
    <property type="entry name" value="DEDD_Tnp_IS110"/>
    <property type="match status" value="1"/>
</dbReference>
<dbReference type="NCBIfam" id="NF033542">
    <property type="entry name" value="transpos_IS110"/>
    <property type="match status" value="1"/>
</dbReference>
<feature type="non-terminal residue" evidence="3">
    <location>
        <position position="341"/>
    </location>
</feature>
<keyword evidence="4" id="KW-1185">Reference proteome</keyword>
<protein>
    <submittedName>
        <fullName evidence="3">IS110 family transposase</fullName>
    </submittedName>
</protein>
<organism evidence="3 4">
    <name type="scientific">Haoranjiania flava</name>
    <dbReference type="NCBI Taxonomy" id="1856322"/>
    <lineage>
        <taxon>Bacteria</taxon>
        <taxon>Pseudomonadati</taxon>
        <taxon>Bacteroidota</taxon>
        <taxon>Chitinophagia</taxon>
        <taxon>Chitinophagales</taxon>
        <taxon>Chitinophagaceae</taxon>
        <taxon>Haoranjiania</taxon>
    </lineage>
</organism>
<name>A0AAE3LP31_9BACT</name>
<dbReference type="InterPro" id="IPR002525">
    <property type="entry name" value="Transp_IS110-like_N"/>
</dbReference>
<dbReference type="InterPro" id="IPR047650">
    <property type="entry name" value="Transpos_IS110"/>
</dbReference>
<comment type="caution">
    <text evidence="3">The sequence shown here is derived from an EMBL/GenBank/DDBJ whole genome shotgun (WGS) entry which is preliminary data.</text>
</comment>
<evidence type="ECO:0000259" key="1">
    <source>
        <dbReference type="Pfam" id="PF01548"/>
    </source>
</evidence>
<evidence type="ECO:0000313" key="4">
    <source>
        <dbReference type="Proteomes" id="UP001209317"/>
    </source>
</evidence>
<dbReference type="PANTHER" id="PTHR33055">
    <property type="entry name" value="TRANSPOSASE FOR INSERTION SEQUENCE ELEMENT IS1111A"/>
    <property type="match status" value="1"/>
</dbReference>
<dbReference type="Pfam" id="PF02371">
    <property type="entry name" value="Transposase_20"/>
    <property type="match status" value="1"/>
</dbReference>
<dbReference type="GO" id="GO:0003677">
    <property type="term" value="F:DNA binding"/>
    <property type="evidence" value="ECO:0007669"/>
    <property type="project" value="InterPro"/>
</dbReference>
<dbReference type="GO" id="GO:0004803">
    <property type="term" value="F:transposase activity"/>
    <property type="evidence" value="ECO:0007669"/>
    <property type="project" value="InterPro"/>
</dbReference>
<dbReference type="PANTHER" id="PTHR33055:SF15">
    <property type="entry name" value="TRANSPOSASE-RELATED"/>
    <property type="match status" value="1"/>
</dbReference>
<proteinExistence type="predicted"/>